<organism evidence="1">
    <name type="scientific">Arion vulgaris</name>
    <dbReference type="NCBI Taxonomy" id="1028688"/>
    <lineage>
        <taxon>Eukaryota</taxon>
        <taxon>Metazoa</taxon>
        <taxon>Spiralia</taxon>
        <taxon>Lophotrochozoa</taxon>
        <taxon>Mollusca</taxon>
        <taxon>Gastropoda</taxon>
        <taxon>Heterobranchia</taxon>
        <taxon>Euthyneura</taxon>
        <taxon>Panpulmonata</taxon>
        <taxon>Eupulmonata</taxon>
        <taxon>Stylommatophora</taxon>
        <taxon>Helicina</taxon>
        <taxon>Arionoidea</taxon>
        <taxon>Arionidae</taxon>
        <taxon>Arion</taxon>
    </lineage>
</organism>
<name>A0A0B6Z6V6_9EUPU</name>
<reference evidence="1" key="1">
    <citation type="submission" date="2014-12" db="EMBL/GenBank/DDBJ databases">
        <title>Insight into the proteome of Arion vulgaris.</title>
        <authorList>
            <person name="Aradska J."/>
            <person name="Bulat T."/>
            <person name="Smidak R."/>
            <person name="Sarate P."/>
            <person name="Gangsoo J."/>
            <person name="Sialana F."/>
            <person name="Bilban M."/>
            <person name="Lubec G."/>
        </authorList>
    </citation>
    <scope>NUCLEOTIDE SEQUENCE</scope>
    <source>
        <tissue evidence="1">Skin</tissue>
    </source>
</reference>
<gene>
    <name evidence="1" type="primary">ORF48247</name>
</gene>
<dbReference type="EMBL" id="HACG01016555">
    <property type="protein sequence ID" value="CEK63420.1"/>
    <property type="molecule type" value="Transcribed_RNA"/>
</dbReference>
<proteinExistence type="predicted"/>
<accession>A0A0B6Z6V6</accession>
<feature type="non-terminal residue" evidence="1">
    <location>
        <position position="52"/>
    </location>
</feature>
<evidence type="ECO:0000313" key="1">
    <source>
        <dbReference type="EMBL" id="CEK63420.1"/>
    </source>
</evidence>
<protein>
    <submittedName>
        <fullName evidence="1">Uncharacterized protein</fullName>
    </submittedName>
</protein>
<sequence length="52" mass="6128">MFRNVLLVKYTCQDFTSLSQGEMFVLVNTLTKSLLHLPMEECRDVCIKKYIK</sequence>
<dbReference type="AlphaFoldDB" id="A0A0B6Z6V6"/>